<accession>A0ABV0QAN6</accession>
<evidence type="ECO:0000313" key="1">
    <source>
        <dbReference type="EMBL" id="MEQ2192855.1"/>
    </source>
</evidence>
<dbReference type="EMBL" id="JAHRIN010003891">
    <property type="protein sequence ID" value="MEQ2192855.1"/>
    <property type="molecule type" value="Genomic_DNA"/>
</dbReference>
<keyword evidence="2" id="KW-1185">Reference proteome</keyword>
<gene>
    <name evidence="1" type="ORF">XENOCAPTIV_018511</name>
</gene>
<sequence length="101" mass="10678">MLGGSACILHSESADLAAGRRSSLGSSMEDSIGGCSTLDFFLLWPTVQESLLPSSRLLLILQLHPHAEPVSFSASICSSLIFSRSDSSFVFPTSDTNVATN</sequence>
<evidence type="ECO:0000313" key="2">
    <source>
        <dbReference type="Proteomes" id="UP001434883"/>
    </source>
</evidence>
<name>A0ABV0QAN6_9TELE</name>
<protein>
    <submittedName>
        <fullName evidence="1">Uncharacterized protein</fullName>
    </submittedName>
</protein>
<organism evidence="1 2">
    <name type="scientific">Xenoophorus captivus</name>
    <dbReference type="NCBI Taxonomy" id="1517983"/>
    <lineage>
        <taxon>Eukaryota</taxon>
        <taxon>Metazoa</taxon>
        <taxon>Chordata</taxon>
        <taxon>Craniata</taxon>
        <taxon>Vertebrata</taxon>
        <taxon>Euteleostomi</taxon>
        <taxon>Actinopterygii</taxon>
        <taxon>Neopterygii</taxon>
        <taxon>Teleostei</taxon>
        <taxon>Neoteleostei</taxon>
        <taxon>Acanthomorphata</taxon>
        <taxon>Ovalentaria</taxon>
        <taxon>Atherinomorphae</taxon>
        <taxon>Cyprinodontiformes</taxon>
        <taxon>Goodeidae</taxon>
        <taxon>Xenoophorus</taxon>
    </lineage>
</organism>
<proteinExistence type="predicted"/>
<comment type="caution">
    <text evidence="1">The sequence shown here is derived from an EMBL/GenBank/DDBJ whole genome shotgun (WGS) entry which is preliminary data.</text>
</comment>
<reference evidence="1 2" key="1">
    <citation type="submission" date="2021-06" db="EMBL/GenBank/DDBJ databases">
        <authorList>
            <person name="Palmer J.M."/>
        </authorList>
    </citation>
    <scope>NUCLEOTIDE SEQUENCE [LARGE SCALE GENOMIC DNA]</scope>
    <source>
        <strain evidence="1 2">XC_2019</strain>
        <tissue evidence="1">Muscle</tissue>
    </source>
</reference>
<dbReference type="Proteomes" id="UP001434883">
    <property type="component" value="Unassembled WGS sequence"/>
</dbReference>